<accession>A0A6J5YRV2</accession>
<organism evidence="1">
    <name type="scientific">freshwater metagenome</name>
    <dbReference type="NCBI Taxonomy" id="449393"/>
    <lineage>
        <taxon>unclassified sequences</taxon>
        <taxon>metagenomes</taxon>
        <taxon>ecological metagenomes</taxon>
    </lineage>
</organism>
<dbReference type="Pfam" id="PF06089">
    <property type="entry name" value="Asparaginase_II"/>
    <property type="match status" value="1"/>
</dbReference>
<dbReference type="EMBL" id="CAESAH010000005">
    <property type="protein sequence ID" value="CAB4333021.1"/>
    <property type="molecule type" value="Genomic_DNA"/>
</dbReference>
<sequence>MMLGEVLAEVTRGGKVESVHAGHVVVLAADGSIAFQKGDPTLSIYSRSSLKSIQASAMVRAGLDLEPRLLALVCASHAGTSLHQSGAQAILAKAGLDELSLQCVMDRPLDEELRRTAQSTRLAMNCSGKHAGMILTCHINGWPIDSYLNPDHPLQIAIAKEVEMMSGESIVNTTVDGCGAPLFLFSLLGLARAIRTLTISTDPVHQCIAQACRDFPEMVSGQGRLATRMMQNIEGLFMKDGAEAINVASMPDGRTLALKISDGNARAVPAVTAAALKILGIDTHEQEENTLGGGKTVGSIRATF</sequence>
<dbReference type="PANTHER" id="PTHR42110">
    <property type="entry name" value="L-ASPARAGINASE, PUTATIVE (AFU_ORTHOLOGUE AFUA_3G11890)-RELATED"/>
    <property type="match status" value="1"/>
</dbReference>
<proteinExistence type="predicted"/>
<dbReference type="EMBL" id="CAFBRY010000002">
    <property type="protein sequence ID" value="CAB5135913.1"/>
    <property type="molecule type" value="Genomic_DNA"/>
</dbReference>
<reference evidence="1" key="1">
    <citation type="submission" date="2020-05" db="EMBL/GenBank/DDBJ databases">
        <authorList>
            <person name="Chiriac C."/>
            <person name="Salcher M."/>
            <person name="Ghai R."/>
            <person name="Kavagutti S V."/>
        </authorList>
    </citation>
    <scope>NUCLEOTIDE SEQUENCE</scope>
</reference>
<dbReference type="EMBL" id="CAFABC010000003">
    <property type="protein sequence ID" value="CAB4815918.1"/>
    <property type="molecule type" value="Genomic_DNA"/>
</dbReference>
<dbReference type="AlphaFoldDB" id="A0A6J5YRV2"/>
<evidence type="ECO:0000313" key="1">
    <source>
        <dbReference type="EMBL" id="CAB4333021.1"/>
    </source>
</evidence>
<dbReference type="EMBL" id="CAEZYO010000005">
    <property type="protein sequence ID" value="CAB4722994.1"/>
    <property type="molecule type" value="Genomic_DNA"/>
</dbReference>
<evidence type="ECO:0000313" key="3">
    <source>
        <dbReference type="EMBL" id="CAB4815918.1"/>
    </source>
</evidence>
<gene>
    <name evidence="2" type="ORF">UFOPK2731_00275</name>
    <name evidence="3" type="ORF">UFOPK3161_00199</name>
    <name evidence="1" type="ORF">UFOPK3962_00361</name>
    <name evidence="4" type="ORF">UFOPK4427_00177</name>
</gene>
<name>A0A6J5YRV2_9ZZZZ</name>
<evidence type="ECO:0000313" key="4">
    <source>
        <dbReference type="EMBL" id="CAB5135913.1"/>
    </source>
</evidence>
<evidence type="ECO:0000313" key="2">
    <source>
        <dbReference type="EMBL" id="CAB4722994.1"/>
    </source>
</evidence>
<dbReference type="PANTHER" id="PTHR42110:SF1">
    <property type="entry name" value="L-ASPARAGINASE, PUTATIVE (AFU_ORTHOLOGUE AFUA_3G11890)-RELATED"/>
    <property type="match status" value="1"/>
</dbReference>
<protein>
    <submittedName>
        <fullName evidence="1">Unannotated protein</fullName>
    </submittedName>
</protein>
<dbReference type="InterPro" id="IPR010349">
    <property type="entry name" value="Asparaginase_II"/>
</dbReference>